<dbReference type="Proteomes" id="UP001059041">
    <property type="component" value="Linkage Group LG20"/>
</dbReference>
<keyword evidence="5" id="KW-1185">Reference proteome</keyword>
<sequence>MYPVTVQRSLLVAFLLSLKGSYIHSADDICAPVGSTALLSCPHKCSKIYTWTLDWKPIQLKSDQNKYSENKKNCSLTIQNLNKMDRGTYRYCKTDHDDDDDDSDEEGEDFCTYTLYITDLQVNADVDRVTEDVMIDSTGIILLSSLLVLLTLMLIGAAVWRRRNNLRRREGNESNTQLKIKHGL</sequence>
<keyword evidence="2" id="KW-0732">Signal</keyword>
<organism evidence="4 5">
    <name type="scientific">Triplophysa rosa</name>
    <name type="common">Cave loach</name>
    <dbReference type="NCBI Taxonomy" id="992332"/>
    <lineage>
        <taxon>Eukaryota</taxon>
        <taxon>Metazoa</taxon>
        <taxon>Chordata</taxon>
        <taxon>Craniata</taxon>
        <taxon>Vertebrata</taxon>
        <taxon>Euteleostomi</taxon>
        <taxon>Actinopterygii</taxon>
        <taxon>Neopterygii</taxon>
        <taxon>Teleostei</taxon>
        <taxon>Ostariophysi</taxon>
        <taxon>Cypriniformes</taxon>
        <taxon>Nemacheilidae</taxon>
        <taxon>Triplophysa</taxon>
    </lineage>
</organism>
<dbReference type="Gene3D" id="2.60.40.10">
    <property type="entry name" value="Immunoglobulins"/>
    <property type="match status" value="1"/>
</dbReference>
<feature type="domain" description="Immunoglobulin" evidence="3">
    <location>
        <begin position="26"/>
        <end position="118"/>
    </location>
</feature>
<name>A0A9W7TFV2_TRIRA</name>
<evidence type="ECO:0000313" key="5">
    <source>
        <dbReference type="Proteomes" id="UP001059041"/>
    </source>
</evidence>
<dbReference type="InterPro" id="IPR013783">
    <property type="entry name" value="Ig-like_fold"/>
</dbReference>
<dbReference type="InterPro" id="IPR003599">
    <property type="entry name" value="Ig_sub"/>
</dbReference>
<comment type="caution">
    <text evidence="4">The sequence shown here is derived from an EMBL/GenBank/DDBJ whole genome shotgun (WGS) entry which is preliminary data.</text>
</comment>
<dbReference type="SUPFAM" id="SSF48726">
    <property type="entry name" value="Immunoglobulin"/>
    <property type="match status" value="1"/>
</dbReference>
<feature type="transmembrane region" description="Helical" evidence="1">
    <location>
        <begin position="140"/>
        <end position="160"/>
    </location>
</feature>
<evidence type="ECO:0000256" key="2">
    <source>
        <dbReference type="SAM" id="SignalP"/>
    </source>
</evidence>
<reference evidence="4" key="1">
    <citation type="submission" date="2021-02" db="EMBL/GenBank/DDBJ databases">
        <title>Comparative genomics reveals that relaxation of natural selection precedes convergent phenotypic evolution of cavefish.</title>
        <authorList>
            <person name="Peng Z."/>
        </authorList>
    </citation>
    <scope>NUCLEOTIDE SEQUENCE</scope>
    <source>
        <tissue evidence="4">Muscle</tissue>
    </source>
</reference>
<dbReference type="AlphaFoldDB" id="A0A9W7TFV2"/>
<evidence type="ECO:0000256" key="1">
    <source>
        <dbReference type="SAM" id="Phobius"/>
    </source>
</evidence>
<feature type="signal peptide" evidence="2">
    <location>
        <begin position="1"/>
        <end position="25"/>
    </location>
</feature>
<dbReference type="SMART" id="SM00409">
    <property type="entry name" value="IG"/>
    <property type="match status" value="1"/>
</dbReference>
<feature type="chain" id="PRO_5040913952" description="Immunoglobulin domain-containing protein" evidence="2">
    <location>
        <begin position="26"/>
        <end position="184"/>
    </location>
</feature>
<protein>
    <recommendedName>
        <fullName evidence="3">Immunoglobulin domain-containing protein</fullName>
    </recommendedName>
</protein>
<evidence type="ECO:0000313" key="4">
    <source>
        <dbReference type="EMBL" id="KAI7795294.1"/>
    </source>
</evidence>
<evidence type="ECO:0000259" key="3">
    <source>
        <dbReference type="SMART" id="SM00409"/>
    </source>
</evidence>
<keyword evidence="1" id="KW-0472">Membrane</keyword>
<dbReference type="EMBL" id="JAFHDT010000020">
    <property type="protein sequence ID" value="KAI7795294.1"/>
    <property type="molecule type" value="Genomic_DNA"/>
</dbReference>
<gene>
    <name evidence="4" type="ORF">IRJ41_014010</name>
</gene>
<keyword evidence="1" id="KW-1133">Transmembrane helix</keyword>
<accession>A0A9W7TFV2</accession>
<proteinExistence type="predicted"/>
<keyword evidence="1" id="KW-0812">Transmembrane</keyword>
<dbReference type="InterPro" id="IPR036179">
    <property type="entry name" value="Ig-like_dom_sf"/>
</dbReference>